<feature type="transmembrane region" description="Helical" evidence="6">
    <location>
        <begin position="366"/>
        <end position="387"/>
    </location>
</feature>
<dbReference type="GO" id="GO:0005886">
    <property type="term" value="C:plasma membrane"/>
    <property type="evidence" value="ECO:0007669"/>
    <property type="project" value="UniProtKB-SubCell"/>
</dbReference>
<dbReference type="Proteomes" id="UP000006094">
    <property type="component" value="Chromosome"/>
</dbReference>
<evidence type="ECO:0000256" key="1">
    <source>
        <dbReference type="ARBA" id="ARBA00004651"/>
    </source>
</evidence>
<gene>
    <name evidence="7" type="ordered locus">Curi_c23800</name>
</gene>
<keyword evidence="5 6" id="KW-0472">Membrane</keyword>
<feature type="transmembrane region" description="Helical" evidence="6">
    <location>
        <begin position="47"/>
        <end position="64"/>
    </location>
</feature>
<dbReference type="OrthoDB" id="9775950at2"/>
<dbReference type="HOGENOM" id="CLU_022017_2_1_9"/>
<dbReference type="PANTHER" id="PTHR30250">
    <property type="entry name" value="PST FAMILY PREDICTED COLANIC ACID TRANSPORTER"/>
    <property type="match status" value="1"/>
</dbReference>
<dbReference type="PANTHER" id="PTHR30250:SF21">
    <property type="entry name" value="LIPID II FLIPPASE MURJ"/>
    <property type="match status" value="1"/>
</dbReference>
<organism evidence="7 8">
    <name type="scientific">Gottschalkia acidurici (strain ATCC 7906 / DSM 604 / BCRC 14475 / CIP 104303 / KCTC 5404 / NCIMB 10678 / 9a)</name>
    <name type="common">Clostridium acidurici</name>
    <dbReference type="NCBI Taxonomy" id="1128398"/>
    <lineage>
        <taxon>Bacteria</taxon>
        <taxon>Bacillati</taxon>
        <taxon>Bacillota</taxon>
        <taxon>Tissierellia</taxon>
        <taxon>Tissierellales</taxon>
        <taxon>Gottschalkiaceae</taxon>
        <taxon>Gottschalkia</taxon>
    </lineage>
</organism>
<dbReference type="EMBL" id="CP003326">
    <property type="protein sequence ID" value="AFS79375.1"/>
    <property type="molecule type" value="Genomic_DNA"/>
</dbReference>
<name>K0B3E1_GOTA9</name>
<evidence type="ECO:0000256" key="5">
    <source>
        <dbReference type="ARBA" id="ARBA00023136"/>
    </source>
</evidence>
<sequence>MSKNNFLKGAAVLAIAGILIKIIGAFYRIPLTNIMPDEGMGYYQVGYQLYILLVAVSTSGFPTATSKLIAEKRAHGNYKGAHKIFKVSFIGFLIAGILSALVVLFGARTILDFMDISNSYYSLIALVPALLFVPIMSAFRGYFQGMQDMVPTAISQLIEQLFRAGISLSLAYVLLGKGLPIAAGGASFGSSAGAIAGTLVIILIYFRNRKAITTEINSTQGFEEEDVSKIIKDILYIAIPITIGASIVPIINQVDTVLISKILQQIGYTEAQASARLGQLSGNAQTLINLPQVLSVAMAMSLVPSISDAFTRKDYRSIKNTTNSGIRMTLLIGLPCAIGLLVLAHPIIDLLYFSKTAAEKAGTSELLAILSISIIFLTLVQSLTAILQGIGKPMKPVKNLAIGAVIKVVLTYTLVRIPSIEAKGAAISTVVTYFVASALNYYDVKKYTGVGISLTNTILRPVISGVIMGVVVKIAYVYGAMIMGSKLATLVSIGIGAVVYGISLLLMGAITSEDFEMLPKGKIIAKKLKSIGLLRN</sequence>
<evidence type="ECO:0000313" key="7">
    <source>
        <dbReference type="EMBL" id="AFS79375.1"/>
    </source>
</evidence>
<protein>
    <submittedName>
        <fullName evidence="7">Polysaccharide biosynthesis protein</fullName>
    </submittedName>
</protein>
<reference evidence="7 8" key="1">
    <citation type="journal article" date="2012" name="PLoS ONE">
        <title>The purine-utilizing bacterium Clostridium acidurici 9a: a genome-guided metabolic reconsideration.</title>
        <authorList>
            <person name="Hartwich K."/>
            <person name="Poehlein A."/>
            <person name="Daniel R."/>
        </authorList>
    </citation>
    <scope>NUCLEOTIDE SEQUENCE [LARGE SCALE GENOMIC DNA]</scope>
    <source>
        <strain evidence="8">ATCC 7906 / DSM 604 / BCRC 14475 / CIP 104303 / KCTC 5404 / NCIMB 10678 / 9a</strain>
    </source>
</reference>
<feature type="transmembrane region" description="Helical" evidence="6">
    <location>
        <begin position="84"/>
        <end position="107"/>
    </location>
</feature>
<feature type="transmembrane region" description="Helical" evidence="6">
    <location>
        <begin position="160"/>
        <end position="179"/>
    </location>
</feature>
<evidence type="ECO:0000256" key="2">
    <source>
        <dbReference type="ARBA" id="ARBA00022475"/>
    </source>
</evidence>
<dbReference type="CDD" id="cd13124">
    <property type="entry name" value="MATE_SpoVB_like"/>
    <property type="match status" value="1"/>
</dbReference>
<accession>K0B3E1</accession>
<feature type="transmembrane region" description="Helical" evidence="6">
    <location>
        <begin position="487"/>
        <end position="510"/>
    </location>
</feature>
<evidence type="ECO:0000256" key="3">
    <source>
        <dbReference type="ARBA" id="ARBA00022692"/>
    </source>
</evidence>
<feature type="transmembrane region" description="Helical" evidence="6">
    <location>
        <begin position="462"/>
        <end position="481"/>
    </location>
</feature>
<evidence type="ECO:0000256" key="6">
    <source>
        <dbReference type="SAM" id="Phobius"/>
    </source>
</evidence>
<dbReference type="InterPro" id="IPR024923">
    <property type="entry name" value="PG_synth_SpoVB"/>
</dbReference>
<keyword evidence="4 6" id="KW-1133">Transmembrane helix</keyword>
<dbReference type="InterPro" id="IPR002797">
    <property type="entry name" value="Polysacc_synth"/>
</dbReference>
<evidence type="ECO:0000256" key="4">
    <source>
        <dbReference type="ARBA" id="ARBA00022989"/>
    </source>
</evidence>
<dbReference type="AlphaFoldDB" id="K0B3E1"/>
<feature type="transmembrane region" description="Helical" evidence="6">
    <location>
        <begin position="330"/>
        <end position="354"/>
    </location>
</feature>
<evidence type="ECO:0000313" key="8">
    <source>
        <dbReference type="Proteomes" id="UP000006094"/>
    </source>
</evidence>
<dbReference type="Pfam" id="PF01943">
    <property type="entry name" value="Polysacc_synt"/>
    <property type="match status" value="1"/>
</dbReference>
<proteinExistence type="predicted"/>
<keyword evidence="2" id="KW-1003">Cell membrane</keyword>
<dbReference type="STRING" id="1128398.Curi_c23800"/>
<keyword evidence="3 6" id="KW-0812">Transmembrane</keyword>
<comment type="subcellular location">
    <subcellularLocation>
        <location evidence="1">Cell membrane</location>
        <topology evidence="1">Multi-pass membrane protein</topology>
    </subcellularLocation>
</comment>
<dbReference type="eggNOG" id="COG2244">
    <property type="taxonomic scope" value="Bacteria"/>
</dbReference>
<feature type="transmembrane region" description="Helical" evidence="6">
    <location>
        <begin position="424"/>
        <end position="442"/>
    </location>
</feature>
<dbReference type="RefSeq" id="WP_014968509.1">
    <property type="nucleotide sequence ID" value="NC_018664.1"/>
</dbReference>
<feature type="transmembrane region" description="Helical" evidence="6">
    <location>
        <begin position="290"/>
        <end position="310"/>
    </location>
</feature>
<dbReference type="InterPro" id="IPR050833">
    <property type="entry name" value="Poly_Biosynth_Transport"/>
</dbReference>
<feature type="transmembrane region" description="Helical" evidence="6">
    <location>
        <begin position="399"/>
        <end position="418"/>
    </location>
</feature>
<feature type="transmembrane region" description="Helical" evidence="6">
    <location>
        <begin position="7"/>
        <end position="27"/>
    </location>
</feature>
<feature type="transmembrane region" description="Helical" evidence="6">
    <location>
        <begin position="185"/>
        <end position="206"/>
    </location>
</feature>
<feature type="transmembrane region" description="Helical" evidence="6">
    <location>
        <begin position="119"/>
        <end position="139"/>
    </location>
</feature>
<dbReference type="PATRIC" id="fig|1128398.3.peg.2455"/>
<feature type="transmembrane region" description="Helical" evidence="6">
    <location>
        <begin position="234"/>
        <end position="251"/>
    </location>
</feature>
<keyword evidence="8" id="KW-1185">Reference proteome</keyword>
<dbReference type="KEGG" id="cad:Curi_c23800"/>
<dbReference type="PIRSF" id="PIRSF038958">
    <property type="entry name" value="PG_synth_SpoVB"/>
    <property type="match status" value="1"/>
</dbReference>